<dbReference type="InterPro" id="IPR046487">
    <property type="entry name" value="DUF6580"/>
</dbReference>
<keyword evidence="1" id="KW-1133">Transmembrane helix</keyword>
<proteinExistence type="predicted"/>
<dbReference type="Pfam" id="PF20221">
    <property type="entry name" value="DUF6580"/>
    <property type="match status" value="1"/>
</dbReference>
<dbReference type="OrthoDB" id="9806699at2"/>
<dbReference type="AlphaFoldDB" id="A0A5C5W716"/>
<feature type="transmembrane region" description="Helical" evidence="1">
    <location>
        <begin position="75"/>
        <end position="94"/>
    </location>
</feature>
<dbReference type="RefSeq" id="WP_146573392.1">
    <property type="nucleotide sequence ID" value="NZ_SJPH01000003.1"/>
</dbReference>
<evidence type="ECO:0000313" key="2">
    <source>
        <dbReference type="EMBL" id="TWT46686.1"/>
    </source>
</evidence>
<keyword evidence="3" id="KW-1185">Reference proteome</keyword>
<name>A0A5C5W716_9BACT</name>
<reference evidence="2 3" key="1">
    <citation type="submission" date="2019-02" db="EMBL/GenBank/DDBJ databases">
        <title>Deep-cultivation of Planctomycetes and their phenomic and genomic characterization uncovers novel biology.</title>
        <authorList>
            <person name="Wiegand S."/>
            <person name="Jogler M."/>
            <person name="Boedeker C."/>
            <person name="Pinto D."/>
            <person name="Vollmers J."/>
            <person name="Rivas-Marin E."/>
            <person name="Kohn T."/>
            <person name="Peeters S.H."/>
            <person name="Heuer A."/>
            <person name="Rast P."/>
            <person name="Oberbeckmann S."/>
            <person name="Bunk B."/>
            <person name="Jeske O."/>
            <person name="Meyerdierks A."/>
            <person name="Storesund J.E."/>
            <person name="Kallscheuer N."/>
            <person name="Luecker S."/>
            <person name="Lage O.M."/>
            <person name="Pohl T."/>
            <person name="Merkel B.J."/>
            <person name="Hornburger P."/>
            <person name="Mueller R.-W."/>
            <person name="Bruemmer F."/>
            <person name="Labrenz M."/>
            <person name="Spormann A.M."/>
            <person name="Op Den Camp H."/>
            <person name="Overmann J."/>
            <person name="Amann R."/>
            <person name="Jetten M.S.M."/>
            <person name="Mascher T."/>
            <person name="Medema M.H."/>
            <person name="Devos D.P."/>
            <person name="Kaster A.-K."/>
            <person name="Ovreas L."/>
            <person name="Rohde M."/>
            <person name="Galperin M.Y."/>
            <person name="Jogler C."/>
        </authorList>
    </citation>
    <scope>NUCLEOTIDE SEQUENCE [LARGE SCALE GENOMIC DNA]</scope>
    <source>
        <strain evidence="2 3">Pla111</strain>
    </source>
</reference>
<evidence type="ECO:0000256" key="1">
    <source>
        <dbReference type="SAM" id="Phobius"/>
    </source>
</evidence>
<dbReference type="EMBL" id="SJPH01000003">
    <property type="protein sequence ID" value="TWT46686.1"/>
    <property type="molecule type" value="Genomic_DNA"/>
</dbReference>
<evidence type="ECO:0008006" key="4">
    <source>
        <dbReference type="Google" id="ProtNLM"/>
    </source>
</evidence>
<feature type="transmembrane region" description="Helical" evidence="1">
    <location>
        <begin position="46"/>
        <end position="68"/>
    </location>
</feature>
<dbReference type="Proteomes" id="UP000318995">
    <property type="component" value="Unassembled WGS sequence"/>
</dbReference>
<organism evidence="2 3">
    <name type="scientific">Botrimarina hoheduenensis</name>
    <dbReference type="NCBI Taxonomy" id="2528000"/>
    <lineage>
        <taxon>Bacteria</taxon>
        <taxon>Pseudomonadati</taxon>
        <taxon>Planctomycetota</taxon>
        <taxon>Planctomycetia</taxon>
        <taxon>Pirellulales</taxon>
        <taxon>Lacipirellulaceae</taxon>
        <taxon>Botrimarina</taxon>
    </lineage>
</organism>
<feature type="transmembrane region" description="Helical" evidence="1">
    <location>
        <begin position="106"/>
        <end position="129"/>
    </location>
</feature>
<gene>
    <name evidence="2" type="ORF">Pla111_17870</name>
</gene>
<sequence>MRSRLPQLPAQLSVFALLVAIAVAGRWSQPDWCVTPMAAAGLLAGYWFRSVGVAVLVPLVAMAVSDLLLPAYDRFAVHAAVYGSMMVPALLGGWMRRPLDRLSAGIVRLAVSVATPSLLFFVATNFAVWASSGRYAKTLAGLGECYAAALPFYRRMLAGDAVYAALLLTVAAAAGAYSLRGERRPESTASAASTSAA</sequence>
<comment type="caution">
    <text evidence="2">The sequence shown here is derived from an EMBL/GenBank/DDBJ whole genome shotgun (WGS) entry which is preliminary data.</text>
</comment>
<keyword evidence="1" id="KW-0812">Transmembrane</keyword>
<keyword evidence="1" id="KW-0472">Membrane</keyword>
<protein>
    <recommendedName>
        <fullName evidence="4">Thiamine transporter ThiT</fullName>
    </recommendedName>
</protein>
<accession>A0A5C5W716</accession>
<feature type="transmembrane region" description="Helical" evidence="1">
    <location>
        <begin position="161"/>
        <end position="179"/>
    </location>
</feature>
<evidence type="ECO:0000313" key="3">
    <source>
        <dbReference type="Proteomes" id="UP000318995"/>
    </source>
</evidence>